<name>A0A7V2SY73_LEUMU</name>
<dbReference type="Gene3D" id="3.30.2010.10">
    <property type="entry name" value="Metalloproteases ('zincins'), catalytic domain"/>
    <property type="match status" value="1"/>
</dbReference>
<sequence length="226" mass="26242">MMAKQYFIKLADNYQYPYQLTYSPRAKRLSIKFSSAGELSVVLPRGMQASLAHSFIQKKLAWVEKHIRNHVAKPTISARPNSLDLKMINEIWSVQYKEGVDGSIKYSELSDYCLLIEGDISSDKLVNKIIGLFLKNKASLLFMLKMSELAKQYGFHYSGITIRGQKTRWGSCSSYKKLNINYKLLLMPEVVARYVFIHELCHTIEMNHSAKFWQLVAQYDPEYRQH</sequence>
<dbReference type="Pfam" id="PF01863">
    <property type="entry name" value="YgjP-like"/>
    <property type="match status" value="1"/>
</dbReference>
<accession>A0A7V2SY73</accession>
<dbReference type="Proteomes" id="UP000885750">
    <property type="component" value="Unassembled WGS sequence"/>
</dbReference>
<protein>
    <submittedName>
        <fullName evidence="2">M48 family peptidase</fullName>
    </submittedName>
</protein>
<proteinExistence type="predicted"/>
<dbReference type="EMBL" id="DRMS01000026">
    <property type="protein sequence ID" value="HFC91315.1"/>
    <property type="molecule type" value="Genomic_DNA"/>
</dbReference>
<dbReference type="PANTHER" id="PTHR30399:SF1">
    <property type="entry name" value="UTP PYROPHOSPHATASE"/>
    <property type="match status" value="1"/>
</dbReference>
<reference evidence="2" key="1">
    <citation type="journal article" date="2020" name="mSystems">
        <title>Genome- and Community-Level Interaction Insights into Carbon Utilization and Element Cycling Functions of Hydrothermarchaeota in Hydrothermal Sediment.</title>
        <authorList>
            <person name="Zhou Z."/>
            <person name="Liu Y."/>
            <person name="Xu W."/>
            <person name="Pan J."/>
            <person name="Luo Z.H."/>
            <person name="Li M."/>
        </authorList>
    </citation>
    <scope>NUCLEOTIDE SEQUENCE [LARGE SCALE GENOMIC DNA]</scope>
    <source>
        <strain evidence="2">HyVt-493</strain>
    </source>
</reference>
<evidence type="ECO:0000313" key="2">
    <source>
        <dbReference type="EMBL" id="HFC91315.1"/>
    </source>
</evidence>
<dbReference type="InterPro" id="IPR002725">
    <property type="entry name" value="YgjP-like_metallopeptidase"/>
</dbReference>
<dbReference type="PANTHER" id="PTHR30399">
    <property type="entry name" value="UNCHARACTERIZED PROTEIN YGJP"/>
    <property type="match status" value="1"/>
</dbReference>
<evidence type="ECO:0000259" key="1">
    <source>
        <dbReference type="Pfam" id="PF01863"/>
    </source>
</evidence>
<dbReference type="InterPro" id="IPR053136">
    <property type="entry name" value="UTP_pyrophosphatase-like"/>
</dbReference>
<dbReference type="AlphaFoldDB" id="A0A7V2SY73"/>
<comment type="caution">
    <text evidence="2">The sequence shown here is derived from an EMBL/GenBank/DDBJ whole genome shotgun (WGS) entry which is preliminary data.</text>
</comment>
<gene>
    <name evidence="2" type="ORF">ENJ51_00735</name>
</gene>
<dbReference type="CDD" id="cd07344">
    <property type="entry name" value="M48_yhfN_like"/>
    <property type="match status" value="1"/>
</dbReference>
<organism evidence="2">
    <name type="scientific">Leucothrix mucor</name>
    <dbReference type="NCBI Taxonomy" id="45248"/>
    <lineage>
        <taxon>Bacteria</taxon>
        <taxon>Pseudomonadati</taxon>
        <taxon>Pseudomonadota</taxon>
        <taxon>Gammaproteobacteria</taxon>
        <taxon>Thiotrichales</taxon>
        <taxon>Thiotrichaceae</taxon>
        <taxon>Leucothrix</taxon>
    </lineage>
</organism>
<feature type="non-terminal residue" evidence="2">
    <location>
        <position position="226"/>
    </location>
</feature>
<feature type="domain" description="YgjP-like metallopeptidase" evidence="1">
    <location>
        <begin position="27"/>
        <end position="226"/>
    </location>
</feature>